<name>A0AAE4P1E4_9FLAO</name>
<gene>
    <name evidence="1" type="ORF">CMU51_11345</name>
</gene>
<comment type="caution">
    <text evidence="1">The sequence shown here is derived from an EMBL/GenBank/DDBJ whole genome shotgun (WGS) entry which is preliminary data.</text>
</comment>
<reference evidence="1" key="1">
    <citation type="submission" date="2023-02" db="EMBL/GenBank/DDBJ databases">
        <title>Elizabethkingia anophelis draft genomes.</title>
        <authorList>
            <person name="Nicholson A.C."/>
            <person name="Whitney A.M."/>
            <person name="Humrighouse B.W."/>
            <person name="Villarma A."/>
            <person name="Bell M."/>
            <person name="Mcquiston J."/>
        </authorList>
    </citation>
    <scope>NUCLEOTIDE SEQUENCE</scope>
    <source>
        <strain evidence="1">B4955</strain>
    </source>
</reference>
<dbReference type="Proteomes" id="UP001189000">
    <property type="component" value="Unassembled WGS sequence"/>
</dbReference>
<organism evidence="1 2">
    <name type="scientific">Elizabethkingia anophelis</name>
    <dbReference type="NCBI Taxonomy" id="1117645"/>
    <lineage>
        <taxon>Bacteria</taxon>
        <taxon>Pseudomonadati</taxon>
        <taxon>Bacteroidota</taxon>
        <taxon>Flavobacteriia</taxon>
        <taxon>Flavobacteriales</taxon>
        <taxon>Weeksellaceae</taxon>
        <taxon>Elizabethkingia</taxon>
    </lineage>
</organism>
<accession>A0AAE4P1E4</accession>
<evidence type="ECO:0000313" key="1">
    <source>
        <dbReference type="EMBL" id="MDV3664649.1"/>
    </source>
</evidence>
<protein>
    <submittedName>
        <fullName evidence="1">Uncharacterized protein</fullName>
    </submittedName>
</protein>
<dbReference type="EMBL" id="NWGY01000012">
    <property type="protein sequence ID" value="MDV3664649.1"/>
    <property type="molecule type" value="Genomic_DNA"/>
</dbReference>
<evidence type="ECO:0000313" key="2">
    <source>
        <dbReference type="Proteomes" id="UP001189000"/>
    </source>
</evidence>
<dbReference type="AlphaFoldDB" id="A0AAE4P1E4"/>
<sequence length="432" mass="50236">MSTIKRLGIQKIKALGLKRINENNAEKNEDLEYDDSLFINTTEIDTVKTLFQIRNGNFYKKKVVIKSLSNPISNYYLKERIFIAGKIFPVLNLIYKNYITVLDTRKIELRNWKFNEGFYNPKVHNRQYISIDNDNLRILLPISYGGVNFPDLMLDFLTNGKKTEHTIGGEFPDYQTYKLALREKAINTKDWQGQDGCWLMEDRGNTQKLENAQDFIIKNRITGRLAPFMQIASFYGYVGKKCRKKEFNHEIKWYKGAFALVDALKPLEGGSRFIANDIETILNELNLGICDYAITQFYELFYGKYSKVPLKGKSAYEFDKKFIIFEQGKVAPPIYKKASNSTIEKFQNMADKDPQSGWHGLGGFLNTITPEFDDPWGAKVTDDGFRIDLPLLMLYLDIHKPTWEGFKKKNMLDKDGYLKPQYKKIIEAYEIK</sequence>
<proteinExistence type="predicted"/>